<protein>
    <submittedName>
        <fullName evidence="3">CPBP family intramembrane metalloprotease</fullName>
    </submittedName>
</protein>
<dbReference type="Pfam" id="PF02517">
    <property type="entry name" value="Rce1-like"/>
    <property type="match status" value="1"/>
</dbReference>
<keyword evidence="3" id="KW-0378">Hydrolase</keyword>
<organism evidence="3 4">
    <name type="scientific">Mariniradius sediminis</name>
    <dbReference type="NCBI Taxonomy" id="2909237"/>
    <lineage>
        <taxon>Bacteria</taxon>
        <taxon>Pseudomonadati</taxon>
        <taxon>Bacteroidota</taxon>
        <taxon>Cytophagia</taxon>
        <taxon>Cytophagales</taxon>
        <taxon>Cyclobacteriaceae</taxon>
        <taxon>Mariniradius</taxon>
    </lineage>
</organism>
<evidence type="ECO:0000313" key="3">
    <source>
        <dbReference type="EMBL" id="MCF1751987.1"/>
    </source>
</evidence>
<reference evidence="3 4" key="1">
    <citation type="submission" date="2022-01" db="EMBL/GenBank/DDBJ databases">
        <title>Mariniradius saccharolyticus sp. nov., isolated from sediment of a river.</title>
        <authorList>
            <person name="Liu H."/>
        </authorList>
    </citation>
    <scope>NUCLEOTIDE SEQUENCE [LARGE SCALE GENOMIC DNA]</scope>
    <source>
        <strain evidence="3 4">RY-2</strain>
    </source>
</reference>
<dbReference type="InterPro" id="IPR003675">
    <property type="entry name" value="Rce1/LyrA-like_dom"/>
</dbReference>
<evidence type="ECO:0000313" key="4">
    <source>
        <dbReference type="Proteomes" id="UP001201449"/>
    </source>
</evidence>
<evidence type="ECO:0000259" key="2">
    <source>
        <dbReference type="Pfam" id="PF02517"/>
    </source>
</evidence>
<keyword evidence="1" id="KW-0472">Membrane</keyword>
<dbReference type="GO" id="GO:0008237">
    <property type="term" value="F:metallopeptidase activity"/>
    <property type="evidence" value="ECO:0007669"/>
    <property type="project" value="UniProtKB-KW"/>
</dbReference>
<dbReference type="PANTHER" id="PTHR36435">
    <property type="entry name" value="SLR1288 PROTEIN"/>
    <property type="match status" value="1"/>
</dbReference>
<keyword evidence="3" id="KW-0645">Protease</keyword>
<name>A0ABS9BW75_9BACT</name>
<feature type="transmembrane region" description="Helical" evidence="1">
    <location>
        <begin position="109"/>
        <end position="130"/>
    </location>
</feature>
<feature type="transmembrane region" description="Helical" evidence="1">
    <location>
        <begin position="207"/>
        <end position="227"/>
    </location>
</feature>
<sequence>MEIYKTQSPIANKSNWLLSLFVIVLVTIGTLLLLQGIAVLLIPPLFAIPLDELPALLTLKSTSPHARMAFLFIQGFGGGLGFLAAAYIIAKWIDKADMDRQQQLDRFKFMGIAITVVIMLGAVLFNALLIDWNAHVKFPEFLSAFEKFARESEDELMAMTKFLTDFQNTGEFLMGLLVIGILAGIGEEVLFRGVLQPKLQSYTGNPHLGIWLSAFIFSAIHLQFYGFLPRMFLGAVFGYLYHYSGSLGYPIVAHILNNSFTVVMIYLNSLGKVEFNIEETDQVSLPLALLGIGGMIIGFRFFKEKMTIRPIDG</sequence>
<dbReference type="PANTHER" id="PTHR36435:SF1">
    <property type="entry name" value="CAAX AMINO TERMINAL PROTEASE FAMILY PROTEIN"/>
    <property type="match status" value="1"/>
</dbReference>
<proteinExistence type="predicted"/>
<gene>
    <name evidence="3" type="ORF">L0U89_13005</name>
</gene>
<keyword evidence="4" id="KW-1185">Reference proteome</keyword>
<dbReference type="InterPro" id="IPR052710">
    <property type="entry name" value="CAAX_protease"/>
</dbReference>
<keyword evidence="3" id="KW-0482">Metalloprotease</keyword>
<accession>A0ABS9BW75</accession>
<comment type="caution">
    <text evidence="3">The sequence shown here is derived from an EMBL/GenBank/DDBJ whole genome shotgun (WGS) entry which is preliminary data.</text>
</comment>
<dbReference type="Proteomes" id="UP001201449">
    <property type="component" value="Unassembled WGS sequence"/>
</dbReference>
<evidence type="ECO:0000256" key="1">
    <source>
        <dbReference type="SAM" id="Phobius"/>
    </source>
</evidence>
<feature type="transmembrane region" description="Helical" evidence="1">
    <location>
        <begin position="247"/>
        <end position="271"/>
    </location>
</feature>
<feature type="transmembrane region" description="Helical" evidence="1">
    <location>
        <begin position="20"/>
        <end position="48"/>
    </location>
</feature>
<feature type="transmembrane region" description="Helical" evidence="1">
    <location>
        <begin position="283"/>
        <end position="302"/>
    </location>
</feature>
<feature type="transmembrane region" description="Helical" evidence="1">
    <location>
        <begin position="172"/>
        <end position="195"/>
    </location>
</feature>
<keyword evidence="1" id="KW-1133">Transmembrane helix</keyword>
<keyword evidence="1" id="KW-0812">Transmembrane</keyword>
<feature type="transmembrane region" description="Helical" evidence="1">
    <location>
        <begin position="68"/>
        <end position="89"/>
    </location>
</feature>
<feature type="domain" description="CAAX prenyl protease 2/Lysostaphin resistance protein A-like" evidence="2">
    <location>
        <begin position="172"/>
        <end position="259"/>
    </location>
</feature>
<dbReference type="EMBL" id="JAKEVZ010000009">
    <property type="protein sequence ID" value="MCF1751987.1"/>
    <property type="molecule type" value="Genomic_DNA"/>
</dbReference>
<dbReference type="RefSeq" id="WP_234861918.1">
    <property type="nucleotide sequence ID" value="NZ_JAKEVZ010000009.1"/>
</dbReference>